<organism evidence="5 6">
    <name type="scientific">Salipiger profundus</name>
    <dbReference type="NCBI Taxonomy" id="1229727"/>
    <lineage>
        <taxon>Bacteria</taxon>
        <taxon>Pseudomonadati</taxon>
        <taxon>Pseudomonadota</taxon>
        <taxon>Alphaproteobacteria</taxon>
        <taxon>Rhodobacterales</taxon>
        <taxon>Roseobacteraceae</taxon>
        <taxon>Salipiger</taxon>
    </lineage>
</organism>
<dbReference type="SUPFAM" id="SSF46785">
    <property type="entry name" value="Winged helix' DNA-binding domain"/>
    <property type="match status" value="1"/>
</dbReference>
<dbReference type="SMART" id="SM00344">
    <property type="entry name" value="HTH_ASNC"/>
    <property type="match status" value="1"/>
</dbReference>
<evidence type="ECO:0000313" key="5">
    <source>
        <dbReference type="EMBL" id="APX23735.1"/>
    </source>
</evidence>
<keyword evidence="3" id="KW-0804">Transcription</keyword>
<feature type="domain" description="HTH asnC-type" evidence="4">
    <location>
        <begin position="40"/>
        <end position="102"/>
    </location>
</feature>
<dbReference type="PRINTS" id="PR00033">
    <property type="entry name" value="HTHASNC"/>
</dbReference>
<dbReference type="SUPFAM" id="SSF54909">
    <property type="entry name" value="Dimeric alpha+beta barrel"/>
    <property type="match status" value="1"/>
</dbReference>
<dbReference type="InterPro" id="IPR011008">
    <property type="entry name" value="Dimeric_a/b-barrel"/>
</dbReference>
<dbReference type="InterPro" id="IPR036390">
    <property type="entry name" value="WH_DNA-bd_sf"/>
</dbReference>
<keyword evidence="1" id="KW-0805">Transcription regulation</keyword>
<name>A0A1U7D6N9_9RHOB</name>
<keyword evidence="6" id="KW-1185">Reference proteome</keyword>
<dbReference type="InterPro" id="IPR019887">
    <property type="entry name" value="Tscrpt_reg_AsnC/Lrp_C"/>
</dbReference>
<dbReference type="Gene3D" id="3.30.70.920">
    <property type="match status" value="1"/>
</dbReference>
<dbReference type="AlphaFoldDB" id="A0A1U7D6N9"/>
<dbReference type="PANTHER" id="PTHR30154:SF53">
    <property type="entry name" value="HTH-TYPE TRANSCRIPTIONAL REGULATOR LRPC"/>
    <property type="match status" value="1"/>
</dbReference>
<dbReference type="GO" id="GO:0043200">
    <property type="term" value="P:response to amino acid"/>
    <property type="evidence" value="ECO:0007669"/>
    <property type="project" value="TreeGrafter"/>
</dbReference>
<evidence type="ECO:0000259" key="4">
    <source>
        <dbReference type="PROSITE" id="PS50956"/>
    </source>
</evidence>
<dbReference type="Pfam" id="PF01037">
    <property type="entry name" value="AsnC_trans_reg"/>
    <property type="match status" value="1"/>
</dbReference>
<dbReference type="PANTHER" id="PTHR30154">
    <property type="entry name" value="LEUCINE-RESPONSIVE REGULATORY PROTEIN"/>
    <property type="match status" value="1"/>
</dbReference>
<evidence type="ECO:0000313" key="6">
    <source>
        <dbReference type="Proteomes" id="UP000186559"/>
    </source>
</evidence>
<dbReference type="GO" id="GO:0005829">
    <property type="term" value="C:cytosol"/>
    <property type="evidence" value="ECO:0007669"/>
    <property type="project" value="TreeGrafter"/>
</dbReference>
<dbReference type="InterPro" id="IPR036388">
    <property type="entry name" value="WH-like_DNA-bd_sf"/>
</dbReference>
<dbReference type="Gene3D" id="1.10.10.10">
    <property type="entry name" value="Winged helix-like DNA-binding domain superfamily/Winged helix DNA-binding domain"/>
    <property type="match status" value="1"/>
</dbReference>
<gene>
    <name evidence="5" type="ORF">Ga0080559_TMP2939</name>
</gene>
<dbReference type="Proteomes" id="UP000186559">
    <property type="component" value="Chromosome"/>
</dbReference>
<dbReference type="InterPro" id="IPR000485">
    <property type="entry name" value="AsnC-type_HTH_dom"/>
</dbReference>
<evidence type="ECO:0000256" key="3">
    <source>
        <dbReference type="ARBA" id="ARBA00023163"/>
    </source>
</evidence>
<evidence type="ECO:0000256" key="1">
    <source>
        <dbReference type="ARBA" id="ARBA00023015"/>
    </source>
</evidence>
<sequence length="181" mass="20026">MSFLFTLFLSSVHAETLDFVRRIWQTARKRGQFDETMTKIDETDRALVALLSADARMPVSDLARRLGLARTTVQARIERLVARGAIAGFTIRRGAALKEAIRATVLVCIEPRAQAEVLSRLRQLPAVETVHTASGRVDLMVIVCAASTEELDATLDRIAEARGVRSSESLIHLSTKIDRRG</sequence>
<reference evidence="5 6" key="1">
    <citation type="submission" date="2016-03" db="EMBL/GenBank/DDBJ databases">
        <title>Deep-sea bacteria in the southern Pacific.</title>
        <authorList>
            <person name="Tang K."/>
        </authorList>
    </citation>
    <scope>NUCLEOTIDE SEQUENCE [LARGE SCALE GENOMIC DNA]</scope>
    <source>
        <strain evidence="5 6">JLT2016</strain>
    </source>
</reference>
<dbReference type="STRING" id="1229727.Ga0080559_TMP2939"/>
<dbReference type="Pfam" id="PF13404">
    <property type="entry name" value="HTH_AsnC-type"/>
    <property type="match status" value="1"/>
</dbReference>
<dbReference type="EMBL" id="CP014796">
    <property type="protein sequence ID" value="APX23735.1"/>
    <property type="molecule type" value="Genomic_DNA"/>
</dbReference>
<dbReference type="GO" id="GO:0043565">
    <property type="term" value="F:sequence-specific DNA binding"/>
    <property type="evidence" value="ECO:0007669"/>
    <property type="project" value="InterPro"/>
</dbReference>
<evidence type="ECO:0000256" key="2">
    <source>
        <dbReference type="ARBA" id="ARBA00023125"/>
    </source>
</evidence>
<dbReference type="PROSITE" id="PS50956">
    <property type="entry name" value="HTH_ASNC_2"/>
    <property type="match status" value="1"/>
</dbReference>
<protein>
    <submittedName>
        <fullName evidence="5">Transcriptional regulator</fullName>
    </submittedName>
</protein>
<accession>A0A1U7D6N9</accession>
<proteinExistence type="predicted"/>
<dbReference type="InterPro" id="IPR019888">
    <property type="entry name" value="Tscrpt_reg_AsnC-like"/>
</dbReference>
<dbReference type="KEGG" id="tpro:Ga0080559_TMP2939"/>
<keyword evidence="2" id="KW-0238">DNA-binding</keyword>